<proteinExistence type="predicted"/>
<gene>
    <name evidence="2" type="ORF">Godav_011428</name>
</gene>
<feature type="region of interest" description="Disordered" evidence="1">
    <location>
        <begin position="284"/>
        <end position="308"/>
    </location>
</feature>
<reference evidence="2 3" key="1">
    <citation type="journal article" date="2019" name="Genome Biol. Evol.">
        <title>Insights into the evolution of the New World diploid cottons (Gossypium, subgenus Houzingenia) based on genome sequencing.</title>
        <authorList>
            <person name="Grover C.E."/>
            <person name="Arick M.A. 2nd"/>
            <person name="Thrash A."/>
            <person name="Conover J.L."/>
            <person name="Sanders W.S."/>
            <person name="Peterson D.G."/>
            <person name="Frelichowski J.E."/>
            <person name="Scheffler J.A."/>
            <person name="Scheffler B.E."/>
            <person name="Wendel J.F."/>
        </authorList>
    </citation>
    <scope>NUCLEOTIDE SEQUENCE [LARGE SCALE GENOMIC DNA]</scope>
    <source>
        <strain evidence="2">27</strain>
        <tissue evidence="2">Leaf</tissue>
    </source>
</reference>
<comment type="caution">
    <text evidence="2">The sequence shown here is derived from an EMBL/GenBank/DDBJ whole genome shotgun (WGS) entry which is preliminary data.</text>
</comment>
<evidence type="ECO:0000313" key="3">
    <source>
        <dbReference type="Proteomes" id="UP000593561"/>
    </source>
</evidence>
<accession>A0A7J8R9S9</accession>
<organism evidence="2 3">
    <name type="scientific">Gossypium davidsonii</name>
    <name type="common">Davidson's cotton</name>
    <name type="synonym">Gossypium klotzschianum subsp. davidsonii</name>
    <dbReference type="NCBI Taxonomy" id="34287"/>
    <lineage>
        <taxon>Eukaryota</taxon>
        <taxon>Viridiplantae</taxon>
        <taxon>Streptophyta</taxon>
        <taxon>Embryophyta</taxon>
        <taxon>Tracheophyta</taxon>
        <taxon>Spermatophyta</taxon>
        <taxon>Magnoliopsida</taxon>
        <taxon>eudicotyledons</taxon>
        <taxon>Gunneridae</taxon>
        <taxon>Pentapetalae</taxon>
        <taxon>rosids</taxon>
        <taxon>malvids</taxon>
        <taxon>Malvales</taxon>
        <taxon>Malvaceae</taxon>
        <taxon>Malvoideae</taxon>
        <taxon>Gossypium</taxon>
    </lineage>
</organism>
<feature type="compositionally biased region" description="Acidic residues" evidence="1">
    <location>
        <begin position="290"/>
        <end position="308"/>
    </location>
</feature>
<keyword evidence="3" id="KW-1185">Reference proteome</keyword>
<dbReference type="EMBL" id="JABFAC010000004">
    <property type="protein sequence ID" value="MBA0610607.1"/>
    <property type="molecule type" value="Genomic_DNA"/>
</dbReference>
<evidence type="ECO:0000313" key="2">
    <source>
        <dbReference type="EMBL" id="MBA0610607.1"/>
    </source>
</evidence>
<evidence type="ECO:0000256" key="1">
    <source>
        <dbReference type="SAM" id="MobiDB-lite"/>
    </source>
</evidence>
<sequence>MWSEIHIYELKGLNDELCNQLLESIDYRKLNQVEVRQRSITLSRGQFGNLVTVYNGMYRMICNEELVQEFYANLTKSDATEVLVHKKKKGLSMLGRSFSRKSMCARKKTRSAYFPSLITLLCLRAQVKTKVNLKGPYVQGGITAHDLQRLVENVHELNPTEPEIDESSNKSEIEANSVIEIEKVKSEEEPDNPELIMEPEVSEPREEPNAKELVEPELTIPMPYSSNTVKKLDLSIIMDMKNFMHNQQQAYWKYAKIRDDSVRNTFNNISNNFAPEFPDHIFKAWKEDENASEDETPMEEDDENKSNK</sequence>
<protein>
    <submittedName>
        <fullName evidence="2">Uncharacterized protein</fullName>
    </submittedName>
</protein>
<name>A0A7J8R9S9_GOSDV</name>
<dbReference type="AlphaFoldDB" id="A0A7J8R9S9"/>
<dbReference type="Proteomes" id="UP000593561">
    <property type="component" value="Unassembled WGS sequence"/>
</dbReference>